<dbReference type="AlphaFoldDB" id="A0A5J4WQJ2"/>
<gene>
    <name evidence="2" type="ORF">EZS28_007255</name>
</gene>
<protein>
    <submittedName>
        <fullName evidence="2">Uncharacterized protein</fullName>
    </submittedName>
</protein>
<feature type="compositionally biased region" description="Polar residues" evidence="1">
    <location>
        <begin position="56"/>
        <end position="86"/>
    </location>
</feature>
<dbReference type="Proteomes" id="UP000324800">
    <property type="component" value="Unassembled WGS sequence"/>
</dbReference>
<feature type="region of interest" description="Disordered" evidence="1">
    <location>
        <begin position="50"/>
        <end position="119"/>
    </location>
</feature>
<evidence type="ECO:0000256" key="1">
    <source>
        <dbReference type="SAM" id="MobiDB-lite"/>
    </source>
</evidence>
<accession>A0A5J4WQJ2</accession>
<proteinExistence type="predicted"/>
<evidence type="ECO:0000313" key="2">
    <source>
        <dbReference type="EMBL" id="KAA6397221.1"/>
    </source>
</evidence>
<sequence>MISLSSNAVSSQAQGRHRANPSPPLPEFVIIGNDDALRARILARELPTDAEPLYSIAQNRKSSSFQKPNTSENTRRSQSVSPTNVVFRSLENLGKRGDQQIFSETMGMKQQQGRLSALP</sequence>
<dbReference type="EMBL" id="SNRW01001230">
    <property type="protein sequence ID" value="KAA6397221.1"/>
    <property type="molecule type" value="Genomic_DNA"/>
</dbReference>
<organism evidence="2 3">
    <name type="scientific">Streblomastix strix</name>
    <dbReference type="NCBI Taxonomy" id="222440"/>
    <lineage>
        <taxon>Eukaryota</taxon>
        <taxon>Metamonada</taxon>
        <taxon>Preaxostyla</taxon>
        <taxon>Oxymonadida</taxon>
        <taxon>Streblomastigidae</taxon>
        <taxon>Streblomastix</taxon>
    </lineage>
</organism>
<evidence type="ECO:0000313" key="3">
    <source>
        <dbReference type="Proteomes" id="UP000324800"/>
    </source>
</evidence>
<comment type="caution">
    <text evidence="2">The sequence shown here is derived from an EMBL/GenBank/DDBJ whole genome shotgun (WGS) entry which is preliminary data.</text>
</comment>
<name>A0A5J4WQJ2_9EUKA</name>
<feature type="compositionally biased region" description="Polar residues" evidence="1">
    <location>
        <begin position="100"/>
        <end position="119"/>
    </location>
</feature>
<feature type="compositionally biased region" description="Polar residues" evidence="1">
    <location>
        <begin position="1"/>
        <end position="14"/>
    </location>
</feature>
<feature type="region of interest" description="Disordered" evidence="1">
    <location>
        <begin position="1"/>
        <end position="27"/>
    </location>
</feature>
<reference evidence="2 3" key="1">
    <citation type="submission" date="2019-03" db="EMBL/GenBank/DDBJ databases">
        <title>Single cell metagenomics reveals metabolic interactions within the superorganism composed of flagellate Streblomastix strix and complex community of Bacteroidetes bacteria on its surface.</title>
        <authorList>
            <person name="Treitli S.C."/>
            <person name="Kolisko M."/>
            <person name="Husnik F."/>
            <person name="Keeling P."/>
            <person name="Hampl V."/>
        </authorList>
    </citation>
    <scope>NUCLEOTIDE SEQUENCE [LARGE SCALE GENOMIC DNA]</scope>
    <source>
        <strain evidence="2">ST1C</strain>
    </source>
</reference>